<reference evidence="3 4" key="1">
    <citation type="journal article" date="2016" name="Syst. Appl. Microbiol.">
        <title>Vibrio bivalvicida sp. nov., a novel larval pathogen for bivalve molluscs reared in a hatchery.</title>
        <authorList>
            <person name="Dubert J."/>
            <person name="Romalde J.L."/>
            <person name="Prado S."/>
            <person name="Barja J.L."/>
        </authorList>
    </citation>
    <scope>NUCLEOTIDE SEQUENCE [LARGE SCALE GENOMIC DNA]</scope>
    <source>
        <strain evidence="3 4">605</strain>
    </source>
</reference>
<dbReference type="Gene3D" id="3.20.20.450">
    <property type="entry name" value="EAL domain"/>
    <property type="match status" value="1"/>
</dbReference>
<dbReference type="RefSeq" id="WP_054962544.1">
    <property type="nucleotide sequence ID" value="NZ_LLEI02000091.1"/>
</dbReference>
<dbReference type="SUPFAM" id="SSF141868">
    <property type="entry name" value="EAL domain-like"/>
    <property type="match status" value="1"/>
</dbReference>
<comment type="caution">
    <text evidence="3">The sequence shown here is derived from an EMBL/GenBank/DDBJ whole genome shotgun (WGS) entry which is preliminary data.</text>
</comment>
<evidence type="ECO:0000259" key="2">
    <source>
        <dbReference type="PROSITE" id="PS50883"/>
    </source>
</evidence>
<feature type="transmembrane region" description="Helical" evidence="1">
    <location>
        <begin position="151"/>
        <end position="172"/>
    </location>
</feature>
<dbReference type="SMART" id="SM00052">
    <property type="entry name" value="EAL"/>
    <property type="match status" value="1"/>
</dbReference>
<evidence type="ECO:0000256" key="1">
    <source>
        <dbReference type="SAM" id="Phobius"/>
    </source>
</evidence>
<dbReference type="PANTHER" id="PTHR33121">
    <property type="entry name" value="CYCLIC DI-GMP PHOSPHODIESTERASE PDEF"/>
    <property type="match status" value="1"/>
</dbReference>
<protein>
    <submittedName>
        <fullName evidence="3">Diguanylate cyclase</fullName>
    </submittedName>
</protein>
<proteinExistence type="predicted"/>
<dbReference type="CDD" id="cd01948">
    <property type="entry name" value="EAL"/>
    <property type="match status" value="1"/>
</dbReference>
<organism evidence="3 4">
    <name type="scientific">Vibrio bivalvicida</name>
    <dbReference type="NCBI Taxonomy" id="1276888"/>
    <lineage>
        <taxon>Bacteria</taxon>
        <taxon>Pseudomonadati</taxon>
        <taxon>Pseudomonadota</taxon>
        <taxon>Gammaproteobacteria</taxon>
        <taxon>Vibrionales</taxon>
        <taxon>Vibrionaceae</taxon>
        <taxon>Vibrio</taxon>
        <taxon>Vibrio oreintalis group</taxon>
    </lineage>
</organism>
<dbReference type="PANTHER" id="PTHR33121:SF70">
    <property type="entry name" value="SIGNALING PROTEIN YKOW"/>
    <property type="match status" value="1"/>
</dbReference>
<dbReference type="InterPro" id="IPR050706">
    <property type="entry name" value="Cyclic-di-GMP_PDE-like"/>
</dbReference>
<dbReference type="InterPro" id="IPR001633">
    <property type="entry name" value="EAL_dom"/>
</dbReference>
<evidence type="ECO:0000313" key="4">
    <source>
        <dbReference type="Proteomes" id="UP000078406"/>
    </source>
</evidence>
<dbReference type="PROSITE" id="PS50883">
    <property type="entry name" value="EAL"/>
    <property type="match status" value="1"/>
</dbReference>
<dbReference type="Proteomes" id="UP000078406">
    <property type="component" value="Unassembled WGS sequence"/>
</dbReference>
<dbReference type="EMBL" id="LLEI02000091">
    <property type="protein sequence ID" value="OAJ92011.1"/>
    <property type="molecule type" value="Genomic_DNA"/>
</dbReference>
<dbReference type="InterPro" id="IPR035919">
    <property type="entry name" value="EAL_sf"/>
</dbReference>
<dbReference type="GO" id="GO:0071111">
    <property type="term" value="F:cyclic-guanylate-specific phosphodiesterase activity"/>
    <property type="evidence" value="ECO:0007669"/>
    <property type="project" value="InterPro"/>
</dbReference>
<gene>
    <name evidence="3" type="ORF">APB76_21885</name>
</gene>
<keyword evidence="1" id="KW-0812">Transmembrane</keyword>
<feature type="domain" description="EAL" evidence="2">
    <location>
        <begin position="343"/>
        <end position="570"/>
    </location>
</feature>
<keyword evidence="1" id="KW-1133">Transmembrane helix</keyword>
<evidence type="ECO:0000313" key="3">
    <source>
        <dbReference type="EMBL" id="OAJ92011.1"/>
    </source>
</evidence>
<keyword evidence="1" id="KW-0472">Membrane</keyword>
<dbReference type="AlphaFoldDB" id="A0A177XTR0"/>
<accession>A0A177XTR0</accession>
<dbReference type="Pfam" id="PF00563">
    <property type="entry name" value="EAL"/>
    <property type="match status" value="1"/>
</dbReference>
<sequence length="570" mass="65152">MIRFELGSQICVCLSENELSIEINHQRHASLYITHNEYLILNTISAFGTLNSPICQRSIERKIAQNHQVTLPENGFKNVIASLRKKFKKLIDPHLSTRKNIIENIHRVGYFVPFESHDSQKNGAEQQRRVDKQAKHALVTAVKYCLTNRKVYLDLGLVLILTSVGFIFIYYITINALIKQTYFNDINAFTDTLADQTCFTDQETLSSMFDQVELVESGMMIDRFNTRCLITPEHVMPVSRTQYNQWLENNNYIMHEFGKKGATMTVRVKNINLSRSIEGHLSRFFLKGMKICTNTGTSLDVGKTDGRPSISKETNVGYKEFFYISNPIRNILLFATLLIIALRYKNLFALSQYLMGIRQFNLKLEPIYDTEGHVNLHYEALSRFTTTNTQKFIETLIARDLLLTHTLLVIKTLYGDGKNLLAPVSVNVCPSLLKSTNFRSLYQCLSGYDCSHLTIEITENASMYYTDEIYANIRQIKSLGCKISIDDFGTGNNNVELIGKIKPDYLKIDRDFVIGMRQDEKKVETVRQLIAMGKAYQCTIIVEGVETAECAHLLTKLGAKIHQGFYYALT</sequence>
<name>A0A177XTR0_9VIBR</name>